<dbReference type="AlphaFoldDB" id="A0A6P5IEA4"/>
<gene>
    <name evidence="3" type="primary">LOC110193093</name>
</gene>
<evidence type="ECO:0000313" key="3">
    <source>
        <dbReference type="RefSeq" id="XP_020820345.1"/>
    </source>
</evidence>
<organism evidence="2 3">
    <name type="scientific">Phascolarctos cinereus</name>
    <name type="common">Koala</name>
    <dbReference type="NCBI Taxonomy" id="38626"/>
    <lineage>
        <taxon>Eukaryota</taxon>
        <taxon>Metazoa</taxon>
        <taxon>Chordata</taxon>
        <taxon>Craniata</taxon>
        <taxon>Vertebrata</taxon>
        <taxon>Euteleostomi</taxon>
        <taxon>Mammalia</taxon>
        <taxon>Metatheria</taxon>
        <taxon>Diprotodontia</taxon>
        <taxon>Phascolarctidae</taxon>
        <taxon>Phascolarctos</taxon>
    </lineage>
</organism>
<name>A0A6P5IEA4_PHACI</name>
<feature type="region of interest" description="Disordered" evidence="1">
    <location>
        <begin position="1"/>
        <end position="27"/>
    </location>
</feature>
<feature type="region of interest" description="Disordered" evidence="1">
    <location>
        <begin position="161"/>
        <end position="208"/>
    </location>
</feature>
<accession>A0A6P5IEA4</accession>
<feature type="region of interest" description="Disordered" evidence="1">
    <location>
        <begin position="100"/>
        <end position="119"/>
    </location>
</feature>
<evidence type="ECO:0000313" key="2">
    <source>
        <dbReference type="Proteomes" id="UP000515140"/>
    </source>
</evidence>
<protein>
    <submittedName>
        <fullName evidence="3">Uncharacterized protein LOC110193093</fullName>
    </submittedName>
</protein>
<dbReference type="InParanoid" id="A0A6P5IEA4"/>
<dbReference type="KEGG" id="pcw:110193093"/>
<dbReference type="Proteomes" id="UP000515140">
    <property type="component" value="Unplaced"/>
</dbReference>
<dbReference type="RefSeq" id="XP_020820345.1">
    <property type="nucleotide sequence ID" value="XM_020964686.1"/>
</dbReference>
<keyword evidence="2" id="KW-1185">Reference proteome</keyword>
<sequence length="208" mass="22435">MEPPPSGGPTPPHADLPCPQDAWASLRPSSTLPGPSLFRAWRSFTYVWEGLSDHDAGDPQGHRVKPPHFAEGETKAEQLAQSYTAGNCLRWSLNPGLPDSQSGALPHGPHCRSTGADGPTSSRFWNPGTLCHKRDGFAPICRRRMGVRLLSVGSNGAKLMPNNRCRSSRTPAEGGAGKRRNTPGVRHSQCKGPEVEWKEASHVGTYSV</sequence>
<dbReference type="GeneID" id="110193093"/>
<feature type="compositionally biased region" description="Pro residues" evidence="1">
    <location>
        <begin position="1"/>
        <end position="14"/>
    </location>
</feature>
<proteinExistence type="predicted"/>
<reference evidence="3" key="1">
    <citation type="submission" date="2025-08" db="UniProtKB">
        <authorList>
            <consortium name="RefSeq"/>
        </authorList>
    </citation>
    <scope>IDENTIFICATION</scope>
    <source>
        <tissue evidence="3">Spleen</tissue>
    </source>
</reference>
<evidence type="ECO:0000256" key="1">
    <source>
        <dbReference type="SAM" id="MobiDB-lite"/>
    </source>
</evidence>